<evidence type="ECO:0000256" key="1">
    <source>
        <dbReference type="SAM" id="MobiDB-lite"/>
    </source>
</evidence>
<feature type="compositionally biased region" description="Low complexity" evidence="1">
    <location>
        <begin position="154"/>
        <end position="170"/>
    </location>
</feature>
<reference evidence="2 3" key="2">
    <citation type="submission" date="2018-11" db="EMBL/GenBank/DDBJ databases">
        <authorList>
            <consortium name="Pathogen Informatics"/>
        </authorList>
    </citation>
    <scope>NUCLEOTIDE SEQUENCE [LARGE SCALE GENOMIC DNA]</scope>
</reference>
<organism evidence="4">
    <name type="scientific">Anisakis simplex</name>
    <name type="common">Herring worm</name>
    <dbReference type="NCBI Taxonomy" id="6269"/>
    <lineage>
        <taxon>Eukaryota</taxon>
        <taxon>Metazoa</taxon>
        <taxon>Ecdysozoa</taxon>
        <taxon>Nematoda</taxon>
        <taxon>Chromadorea</taxon>
        <taxon>Rhabditida</taxon>
        <taxon>Spirurina</taxon>
        <taxon>Ascaridomorpha</taxon>
        <taxon>Ascaridoidea</taxon>
        <taxon>Anisakidae</taxon>
        <taxon>Anisakis</taxon>
        <taxon>Anisakis simplex complex</taxon>
    </lineage>
</organism>
<dbReference type="EMBL" id="UYRR01031282">
    <property type="protein sequence ID" value="VDK48507.1"/>
    <property type="molecule type" value="Genomic_DNA"/>
</dbReference>
<dbReference type="OrthoDB" id="5842539at2759"/>
<sequence>MRRHLRRESTHSSALNARLAVRQAVADLVNNPESTLANVIRNGNINLCFKRLSSFSCSNKLIDPIHRLVLVQLESIYDRIQCEILSLSNTPPSSHSILKFLQLYDGESSKDIVQRFENQCVSARMREIDEWRKIGTSPLNQLRAAPKPTNVPPLDKSALLSDSGSSVSLDEGVKNEAVSSAVLSDRGVTESMNSSDSSMHKIWSQSSLSEQANARSSSVSSQPAASDHLMDNEQTNQLDEIAKKVTARLMNDACFVEQLRIGGSSLTRAPNGVLTGESDLVEHIQKVAQEALPTLLSKTTLIPSVPVLEIDDDCAFNTSEEDRQGDKRATSAATRSSHRSQGNATTSRYIPPIKPSTAEASVGTEWPEQQPNTVTAMVEKGVSTENDHLIASQEKLSSSNPTEELSVGQIPQKAVDKLLLRKGINVVTIRSDGSVLPTYKQTSNKRPSVREWHPPCSHRVTIVTSPSRSPRTIVDPTVISGTIHGNSDDNEQIGTFLLYDDRI</sequence>
<proteinExistence type="predicted"/>
<feature type="region of interest" description="Disordered" evidence="1">
    <location>
        <begin position="184"/>
        <end position="232"/>
    </location>
</feature>
<dbReference type="Proteomes" id="UP000267096">
    <property type="component" value="Unassembled WGS sequence"/>
</dbReference>
<evidence type="ECO:0000313" key="2">
    <source>
        <dbReference type="EMBL" id="VDK48507.1"/>
    </source>
</evidence>
<reference evidence="4" key="1">
    <citation type="submission" date="2017-02" db="UniProtKB">
        <authorList>
            <consortium name="WormBaseParasite"/>
        </authorList>
    </citation>
    <scope>IDENTIFICATION</scope>
</reference>
<feature type="compositionally biased region" description="Low complexity" evidence="1">
    <location>
        <begin position="209"/>
        <end position="226"/>
    </location>
</feature>
<keyword evidence="3" id="KW-1185">Reference proteome</keyword>
<dbReference type="WBParaSite" id="ASIM_0001351301-mRNA-1">
    <property type="protein sequence ID" value="ASIM_0001351301-mRNA-1"/>
    <property type="gene ID" value="ASIM_0001351301"/>
</dbReference>
<evidence type="ECO:0000313" key="4">
    <source>
        <dbReference type="WBParaSite" id="ASIM_0001351301-mRNA-1"/>
    </source>
</evidence>
<evidence type="ECO:0000313" key="3">
    <source>
        <dbReference type="Proteomes" id="UP000267096"/>
    </source>
</evidence>
<protein>
    <submittedName>
        <fullName evidence="4">L27 domain-containing protein</fullName>
    </submittedName>
</protein>
<dbReference type="AlphaFoldDB" id="A0A0M3JYI8"/>
<feature type="compositionally biased region" description="Polar residues" evidence="1">
    <location>
        <begin position="190"/>
        <end position="208"/>
    </location>
</feature>
<feature type="compositionally biased region" description="Basic and acidic residues" evidence="1">
    <location>
        <begin position="320"/>
        <end position="329"/>
    </location>
</feature>
<feature type="region of interest" description="Disordered" evidence="1">
    <location>
        <begin position="316"/>
        <end position="370"/>
    </location>
</feature>
<gene>
    <name evidence="2" type="ORF">ASIM_LOCUS12941</name>
</gene>
<accession>A0A0M3JYI8</accession>
<name>A0A0M3JYI8_ANISI</name>
<feature type="region of interest" description="Disordered" evidence="1">
    <location>
        <begin position="139"/>
        <end position="172"/>
    </location>
</feature>